<keyword evidence="1" id="KW-0862">Zinc</keyword>
<comment type="caution">
    <text evidence="3">The sequence shown here is derived from an EMBL/GenBank/DDBJ whole genome shotgun (WGS) entry which is preliminary data.</text>
</comment>
<evidence type="ECO:0000313" key="3">
    <source>
        <dbReference type="EMBL" id="TQN44745.1"/>
    </source>
</evidence>
<evidence type="ECO:0000259" key="2">
    <source>
        <dbReference type="PROSITE" id="PS50966"/>
    </source>
</evidence>
<accession>A0A543PKZ4</accession>
<keyword evidence="1" id="KW-0479">Metal-binding</keyword>
<proteinExistence type="predicted"/>
<dbReference type="PROSITE" id="PS50966">
    <property type="entry name" value="ZF_SWIM"/>
    <property type="match status" value="1"/>
</dbReference>
<sequence length="438" mass="46599">MTRPTRWTAAQVAGLAPDTSSLAAARRLARPGPWSDTGSTDTLLWGKCQGSGRTPYQVSIDLVGPAFRCTCPSRKFPCKHGLALLLLWVDGSGSVADADEAAGFAQEWAAERSARAEAKAAGEAARPTRTPDPAAAAKRLEDRLALMDGGMDDFARWLTDLARGGTAAARHQSYTWWDGTAARLVDAQLPGLADDVRSVGGAVSGRPDWAERLLVALGRWWTATRAWAARESLDAAQMGDLRAYLGWSTSTESVRRGDAITDHWLVLGAHRSDDGRLQQQRTWLRGSVTAETVQVLDFAAGGQVLPVARAVGSTLVATIARYPGAAVRRALFVDEPAPAGDPARMPSGSTLEHAQLAAAQAWGANPWARRVPVVLADVRVGIDRVVDAEGASVPLTDDALVWPLLALTGGRPSRVFGELEESRLRPLTVVVDGEVVGL</sequence>
<dbReference type="Proteomes" id="UP000320085">
    <property type="component" value="Unassembled WGS sequence"/>
</dbReference>
<evidence type="ECO:0000256" key="1">
    <source>
        <dbReference type="PROSITE-ProRule" id="PRU00325"/>
    </source>
</evidence>
<feature type="domain" description="SWIM-type" evidence="2">
    <location>
        <begin position="56"/>
        <end position="89"/>
    </location>
</feature>
<dbReference type="GO" id="GO:0008270">
    <property type="term" value="F:zinc ion binding"/>
    <property type="evidence" value="ECO:0007669"/>
    <property type="project" value="UniProtKB-KW"/>
</dbReference>
<dbReference type="EMBL" id="VFQF01000003">
    <property type="protein sequence ID" value="TQN44745.1"/>
    <property type="molecule type" value="Genomic_DNA"/>
</dbReference>
<gene>
    <name evidence="3" type="ORF">FHX52_3966</name>
</gene>
<dbReference type="InterPro" id="IPR007527">
    <property type="entry name" value="Znf_SWIM"/>
</dbReference>
<reference evidence="3 4" key="1">
    <citation type="submission" date="2019-06" db="EMBL/GenBank/DDBJ databases">
        <title>Sequencing the genomes of 1000 actinobacteria strains.</title>
        <authorList>
            <person name="Klenk H.-P."/>
        </authorList>
    </citation>
    <scope>NUCLEOTIDE SEQUENCE [LARGE SCALE GENOMIC DNA]</scope>
    <source>
        <strain evidence="3 4">DSM 21776</strain>
    </source>
</reference>
<dbReference type="RefSeq" id="WP_246070280.1">
    <property type="nucleotide sequence ID" value="NZ_BAAAQC010000017.1"/>
</dbReference>
<dbReference type="AlphaFoldDB" id="A0A543PKZ4"/>
<keyword evidence="1" id="KW-0863">Zinc-finger</keyword>
<dbReference type="Pfam" id="PF04434">
    <property type="entry name" value="SWIM"/>
    <property type="match status" value="1"/>
</dbReference>
<evidence type="ECO:0000313" key="4">
    <source>
        <dbReference type="Proteomes" id="UP000320085"/>
    </source>
</evidence>
<protein>
    <submittedName>
        <fullName evidence="3">SWIM zinc finger protein</fullName>
    </submittedName>
</protein>
<organism evidence="3 4">
    <name type="scientific">Humibacillus xanthopallidus</name>
    <dbReference type="NCBI Taxonomy" id="412689"/>
    <lineage>
        <taxon>Bacteria</taxon>
        <taxon>Bacillati</taxon>
        <taxon>Actinomycetota</taxon>
        <taxon>Actinomycetes</taxon>
        <taxon>Micrococcales</taxon>
        <taxon>Intrasporangiaceae</taxon>
        <taxon>Humibacillus</taxon>
    </lineage>
</organism>
<name>A0A543PKZ4_9MICO</name>